<dbReference type="PANTHER" id="PTHR37302:SF3">
    <property type="entry name" value="DAMAGE-INDUCIBLE PROTEIN DINB"/>
    <property type="match status" value="1"/>
</dbReference>
<dbReference type="Proteomes" id="UP001056756">
    <property type="component" value="Chromosome"/>
</dbReference>
<evidence type="ECO:0000256" key="1">
    <source>
        <dbReference type="ARBA" id="ARBA00008635"/>
    </source>
</evidence>
<gene>
    <name evidence="4" type="ORF">NAG76_17295</name>
</gene>
<accession>A0A9J6ZC13</accession>
<evidence type="ECO:0000256" key="3">
    <source>
        <dbReference type="PIRSR" id="PIRSR607837-1"/>
    </source>
</evidence>
<dbReference type="AlphaFoldDB" id="A0A9J6ZC13"/>
<feature type="binding site" evidence="3">
    <location>
        <position position="44"/>
    </location>
    <ligand>
        <name>a divalent metal cation</name>
        <dbReference type="ChEBI" id="CHEBI:60240"/>
    </ligand>
</feature>
<evidence type="ECO:0000313" key="5">
    <source>
        <dbReference type="Proteomes" id="UP001056756"/>
    </source>
</evidence>
<dbReference type="Pfam" id="PF05163">
    <property type="entry name" value="DinB"/>
    <property type="match status" value="1"/>
</dbReference>
<proteinExistence type="inferred from homology"/>
<keyword evidence="2 3" id="KW-0479">Metal-binding</keyword>
<reference evidence="4" key="1">
    <citation type="submission" date="2022-05" db="EMBL/GenBank/DDBJ databases">
        <title>Novel bacterial taxa in a minimal lignocellulolytic consortium and its capacity to transform plastics disclosed by genome-resolved metagenomics.</title>
        <authorList>
            <person name="Rodriguez C.A.D."/>
            <person name="Diaz-Garcia L."/>
            <person name="Herrera K."/>
            <person name="Tarazona N.A."/>
            <person name="Sproer C."/>
            <person name="Overmann J."/>
            <person name="Jimenez D.J."/>
        </authorList>
    </citation>
    <scope>NUCLEOTIDE SEQUENCE</scope>
    <source>
        <strain evidence="4">MAG5</strain>
    </source>
</reference>
<dbReference type="InterPro" id="IPR007837">
    <property type="entry name" value="DinB"/>
</dbReference>
<dbReference type="KEGG" id="plig:NAG76_17295"/>
<evidence type="ECO:0000256" key="2">
    <source>
        <dbReference type="ARBA" id="ARBA00022723"/>
    </source>
</evidence>
<comment type="similarity">
    <text evidence="1">Belongs to the DinB family.</text>
</comment>
<protein>
    <submittedName>
        <fullName evidence="4">DinB family protein</fullName>
    </submittedName>
</protein>
<feature type="binding site" evidence="3">
    <location>
        <position position="123"/>
    </location>
    <ligand>
        <name>a divalent metal cation</name>
        <dbReference type="ChEBI" id="CHEBI:60240"/>
    </ligand>
</feature>
<dbReference type="InterPro" id="IPR034660">
    <property type="entry name" value="DinB/YfiT-like"/>
</dbReference>
<sequence length="159" mass="18917">MISLILYNWEVRDECIKNFELVSNDELIKDRDAGIGSILKTFLHIIDVEYSWFRAIFNKPDIPLDFNNYIDLQSISILSNHLREEIKGYLNQWKYEDIDEKIYPTWMQESYSKEEIFKHLLVHEIHHIGQLSIWARELGVTPANSNFIGRNLINKEKSM</sequence>
<organism evidence="4 5">
    <name type="scientific">Candidatus Pristimantibacillus lignocellulolyticus</name>
    <dbReference type="NCBI Taxonomy" id="2994561"/>
    <lineage>
        <taxon>Bacteria</taxon>
        <taxon>Bacillati</taxon>
        <taxon>Bacillota</taxon>
        <taxon>Bacilli</taxon>
        <taxon>Bacillales</taxon>
        <taxon>Paenibacillaceae</taxon>
        <taxon>Candidatus Pristimantibacillus</taxon>
    </lineage>
</organism>
<dbReference type="PANTHER" id="PTHR37302">
    <property type="entry name" value="SLR1116 PROTEIN"/>
    <property type="match status" value="1"/>
</dbReference>
<feature type="binding site" evidence="3">
    <location>
        <position position="127"/>
    </location>
    <ligand>
        <name>a divalent metal cation</name>
        <dbReference type="ChEBI" id="CHEBI:60240"/>
    </ligand>
</feature>
<dbReference type="GO" id="GO:0046872">
    <property type="term" value="F:metal ion binding"/>
    <property type="evidence" value="ECO:0007669"/>
    <property type="project" value="UniProtKB-KW"/>
</dbReference>
<dbReference type="EMBL" id="CP097899">
    <property type="protein sequence ID" value="URN93572.1"/>
    <property type="molecule type" value="Genomic_DNA"/>
</dbReference>
<dbReference type="SUPFAM" id="SSF109854">
    <property type="entry name" value="DinB/YfiT-like putative metalloenzymes"/>
    <property type="match status" value="1"/>
</dbReference>
<evidence type="ECO:0000313" key="4">
    <source>
        <dbReference type="EMBL" id="URN93572.1"/>
    </source>
</evidence>
<name>A0A9J6ZC13_9BACL</name>
<dbReference type="Gene3D" id="1.20.120.450">
    <property type="entry name" value="dinb family like domain"/>
    <property type="match status" value="1"/>
</dbReference>